<dbReference type="EMBL" id="WNXQ01000004">
    <property type="protein sequence ID" value="MWB78208.1"/>
    <property type="molecule type" value="Genomic_DNA"/>
</dbReference>
<evidence type="ECO:0000313" key="3">
    <source>
        <dbReference type="Proteomes" id="UP000443843"/>
    </source>
</evidence>
<name>A0A844WBJ4_9RHOB</name>
<reference evidence="2 3" key="1">
    <citation type="submission" date="2019-11" db="EMBL/GenBank/DDBJ databases">
        <title>Pseudooceanicola pacifica sp. nov., isolated from deep-sea sediment of the Pacific Ocean.</title>
        <authorList>
            <person name="Lyu L."/>
        </authorList>
    </citation>
    <scope>NUCLEOTIDE SEQUENCE [LARGE SCALE GENOMIC DNA]</scope>
    <source>
        <strain evidence="2 3">216_PA32_1</strain>
    </source>
</reference>
<dbReference type="InterPro" id="IPR001753">
    <property type="entry name" value="Enoyl-CoA_hydra/iso"/>
</dbReference>
<dbReference type="InterPro" id="IPR051053">
    <property type="entry name" value="ECH/Chromodomain_protein"/>
</dbReference>
<proteinExistence type="inferred from homology"/>
<dbReference type="AlphaFoldDB" id="A0A844WBJ4"/>
<dbReference type="InterPro" id="IPR029045">
    <property type="entry name" value="ClpP/crotonase-like_dom_sf"/>
</dbReference>
<dbReference type="PANTHER" id="PTHR43684">
    <property type="match status" value="1"/>
</dbReference>
<dbReference type="CDD" id="cd06558">
    <property type="entry name" value="crotonase-like"/>
    <property type="match status" value="1"/>
</dbReference>
<evidence type="ECO:0000256" key="1">
    <source>
        <dbReference type="ARBA" id="ARBA00005254"/>
    </source>
</evidence>
<comment type="caution">
    <text evidence="2">The sequence shown here is derived from an EMBL/GenBank/DDBJ whole genome shotgun (WGS) entry which is preliminary data.</text>
</comment>
<keyword evidence="3" id="KW-1185">Reference proteome</keyword>
<organism evidence="2 3">
    <name type="scientific">Pseudooceanicola pacificus</name>
    <dbReference type="NCBI Taxonomy" id="2676438"/>
    <lineage>
        <taxon>Bacteria</taxon>
        <taxon>Pseudomonadati</taxon>
        <taxon>Pseudomonadota</taxon>
        <taxon>Alphaproteobacteria</taxon>
        <taxon>Rhodobacterales</taxon>
        <taxon>Paracoccaceae</taxon>
        <taxon>Pseudooceanicola</taxon>
    </lineage>
</organism>
<dbReference type="Pfam" id="PF00378">
    <property type="entry name" value="ECH_1"/>
    <property type="match status" value="1"/>
</dbReference>
<comment type="similarity">
    <text evidence="1">Belongs to the enoyl-CoA hydratase/isomerase family.</text>
</comment>
<dbReference type="Gene3D" id="3.90.226.10">
    <property type="entry name" value="2-enoyl-CoA Hydratase, Chain A, domain 1"/>
    <property type="match status" value="1"/>
</dbReference>
<sequence length="296" mass="31984">MTFSTIAYEIEDGIARICLNRPDKMNAMNNAMRDDILAALDRAIGDDAVRVILFHGAGRMYCAGADLSAGAATFDYDGAGGTGPVRQDGTIDYAHPEVRDGAGLITLKIFDAPKPVIAAVHGAAVGVGSTMLAAMDARFAADDTRFGFVFTRRGIVPEGASTWFLTRIVGLPTALDWCLSGRVFPASEALERGFVRSLHPADEVLDAALDYARDLAAQTAPVSVALTRQMLWKMAGAAHPMEAHKLDSRGVYARGRMADAREGVSSFLEKRDAAFTDRVSADMPDYYPWWDEPPYD</sequence>
<dbReference type="PANTHER" id="PTHR43684:SF4">
    <property type="entry name" value="ENOYL-COA HYDRATASE_ISOMERASE FAMILY PROTEIN (AFU_ORTHOLOGUE AFUA_1G01890)"/>
    <property type="match status" value="1"/>
</dbReference>
<keyword evidence="2" id="KW-0456">Lyase</keyword>
<dbReference type="EC" id="4.2.1.17" evidence="2"/>
<accession>A0A844WBJ4</accession>
<evidence type="ECO:0000313" key="2">
    <source>
        <dbReference type="EMBL" id="MWB78208.1"/>
    </source>
</evidence>
<dbReference type="GO" id="GO:0004300">
    <property type="term" value="F:enoyl-CoA hydratase activity"/>
    <property type="evidence" value="ECO:0007669"/>
    <property type="project" value="UniProtKB-EC"/>
</dbReference>
<dbReference type="SUPFAM" id="SSF52096">
    <property type="entry name" value="ClpP/crotonase"/>
    <property type="match status" value="1"/>
</dbReference>
<dbReference type="Proteomes" id="UP000443843">
    <property type="component" value="Unassembled WGS sequence"/>
</dbReference>
<protein>
    <submittedName>
        <fullName evidence="2">Enoyl-CoA hydratase</fullName>
        <ecNumber evidence="2">4.2.1.17</ecNumber>
    </submittedName>
</protein>
<dbReference type="RefSeq" id="WP_160382473.1">
    <property type="nucleotide sequence ID" value="NZ_WNXQ01000004.1"/>
</dbReference>
<gene>
    <name evidence="2" type="ORF">GLS40_09245</name>
</gene>
<dbReference type="NCBIfam" id="NF006109">
    <property type="entry name" value="PRK08260.1"/>
    <property type="match status" value="1"/>
</dbReference>